<evidence type="ECO:0008006" key="4">
    <source>
        <dbReference type="Google" id="ProtNLM"/>
    </source>
</evidence>
<reference evidence="2 3" key="1">
    <citation type="submission" date="2020-02" db="EMBL/GenBank/DDBJ databases">
        <title>Comparative genomics of the hypocrealean fungal genus Beauvera.</title>
        <authorList>
            <person name="Showalter D.N."/>
            <person name="Bushley K.E."/>
            <person name="Rehner S.A."/>
        </authorList>
    </citation>
    <scope>NUCLEOTIDE SEQUENCE [LARGE SCALE GENOMIC DNA]</scope>
    <source>
        <strain evidence="2 3">ARSEF4384</strain>
    </source>
</reference>
<dbReference type="PANTHER" id="PTHR21310">
    <property type="entry name" value="AMINOGLYCOSIDE PHOSPHOTRANSFERASE-RELATED-RELATED"/>
    <property type="match status" value="1"/>
</dbReference>
<dbReference type="Proteomes" id="UP001397290">
    <property type="component" value="Unassembled WGS sequence"/>
</dbReference>
<comment type="caution">
    <text evidence="2">The sequence shown here is derived from an EMBL/GenBank/DDBJ whole genome shotgun (WGS) entry which is preliminary data.</text>
</comment>
<dbReference type="InterPro" id="IPR051678">
    <property type="entry name" value="AGP_Transferase"/>
</dbReference>
<dbReference type="SUPFAM" id="SSF56112">
    <property type="entry name" value="Protein kinase-like (PK-like)"/>
    <property type="match status" value="1"/>
</dbReference>
<accession>A0AAW0RMQ2</accession>
<feature type="region of interest" description="Disordered" evidence="1">
    <location>
        <begin position="1"/>
        <end position="31"/>
    </location>
</feature>
<protein>
    <recommendedName>
        <fullName evidence="4">Aminoglycoside phosphotransferase domain-containing protein</fullName>
    </recommendedName>
</protein>
<feature type="compositionally biased region" description="Basic and acidic residues" evidence="1">
    <location>
        <begin position="12"/>
        <end position="26"/>
    </location>
</feature>
<organism evidence="2 3">
    <name type="scientific">Beauveria asiatica</name>
    <dbReference type="NCBI Taxonomy" id="1069075"/>
    <lineage>
        <taxon>Eukaryota</taxon>
        <taxon>Fungi</taxon>
        <taxon>Dikarya</taxon>
        <taxon>Ascomycota</taxon>
        <taxon>Pezizomycotina</taxon>
        <taxon>Sordariomycetes</taxon>
        <taxon>Hypocreomycetidae</taxon>
        <taxon>Hypocreales</taxon>
        <taxon>Cordycipitaceae</taxon>
        <taxon>Beauveria</taxon>
    </lineage>
</organism>
<evidence type="ECO:0000313" key="3">
    <source>
        <dbReference type="Proteomes" id="UP001397290"/>
    </source>
</evidence>
<dbReference type="InterPro" id="IPR011009">
    <property type="entry name" value="Kinase-like_dom_sf"/>
</dbReference>
<sequence>MSAEKASPKSAHSTERLPEPEPETKSLQDALDDDDNALVSMRYRGLEDTYRRHIESNKKDIEKMIYTLLGVRWCRIMTPQLWKSGSFNLAIPVFLPQERTVYLRLPLYYRLGEDQCPGNVEEKLRTEIATYQWVSENCADVPIPTLHAFGLPDGSTILHLSRDFGHFFNALHDASSDCLLLFPTFGDPSVTPWITDFFYLAKHAARALRLARISLSLNSIPFKRIGALSLQPNLSIAMTNRPLHFYFHLHENEGIPLGIPRDRTYAETEAYISDLITFQDNKLRHQPNSVHNVADCRKQVAALFAMRGTMHHFIKPELRDGPFFYTLTDLHPNNVFVDEHWNVQCVIDLEWAHSMPLQMQRPPYWLTSKTLDAFDDDEAVSEYAAVLDEYFQIYENEERRRNHTDMQTSIQRDMWRKAGDAYLRERTLPERANHGVPWLESEQRARAEKVLNPLWENRSPPLTLAELRFVSDCHVIAIDPQHQGRKAGALIVQWGINLGEQPSILSRRRPPSACTRRWASRCLRSKIVHEAALFGADKDIVVPLMVRMPSCAKGVTFKEWCETGYPELTVADQL</sequence>
<dbReference type="PANTHER" id="PTHR21310:SF37">
    <property type="entry name" value="AMINOGLYCOSIDE PHOSPHOTRANSFERASE DOMAIN-CONTAINING PROTEIN"/>
    <property type="match status" value="1"/>
</dbReference>
<name>A0AAW0RMQ2_9HYPO</name>
<evidence type="ECO:0000313" key="2">
    <source>
        <dbReference type="EMBL" id="KAK8143181.1"/>
    </source>
</evidence>
<keyword evidence="3" id="KW-1185">Reference proteome</keyword>
<evidence type="ECO:0000256" key="1">
    <source>
        <dbReference type="SAM" id="MobiDB-lite"/>
    </source>
</evidence>
<dbReference type="AlphaFoldDB" id="A0AAW0RMQ2"/>
<dbReference type="EMBL" id="JAAHCF010000545">
    <property type="protein sequence ID" value="KAK8143181.1"/>
    <property type="molecule type" value="Genomic_DNA"/>
</dbReference>
<gene>
    <name evidence="2" type="ORF">G3M48_007603</name>
</gene>
<proteinExistence type="predicted"/>